<dbReference type="Proteomes" id="UP000706333">
    <property type="component" value="Unassembled WGS sequence"/>
</dbReference>
<reference evidence="2" key="1">
    <citation type="submission" date="2017-05" db="EMBL/GenBank/DDBJ databases">
        <authorList>
            <person name="Imhoff J.F."/>
            <person name="Rahn T."/>
            <person name="Kuenzel S."/>
            <person name="Neulinger S.C."/>
        </authorList>
    </citation>
    <scope>NUCLEOTIDE SEQUENCE</scope>
    <source>
        <strain evidence="2">LMG 28126</strain>
    </source>
</reference>
<evidence type="ECO:0000313" key="2">
    <source>
        <dbReference type="EMBL" id="MBK5927297.1"/>
    </source>
</evidence>
<name>A0A934TLF1_9RHOB</name>
<gene>
    <name evidence="2" type="ORF">CCR87_08135</name>
</gene>
<feature type="chain" id="PRO_5037873506" evidence="1">
    <location>
        <begin position="25"/>
        <end position="122"/>
    </location>
</feature>
<sequence length="122" mass="13159">MHSRIASALIVALGLGAATAPAAASEFRVVTDRNEFVSLVDGRELRRFGIRLTVTPDGEIGGSGFGQTVFGAWEWNGNFFCRDLGYGSTDLGHNCQLVAVRDGTIRFVADQGQGDHADFRLR</sequence>
<keyword evidence="3" id="KW-1185">Reference proteome</keyword>
<proteinExistence type="predicted"/>
<feature type="signal peptide" evidence="1">
    <location>
        <begin position="1"/>
        <end position="24"/>
    </location>
</feature>
<reference evidence="2" key="2">
    <citation type="journal article" date="2020" name="Microorganisms">
        <title>Osmotic Adaptation and Compatible Solute Biosynthesis of Phototrophic Bacteria as Revealed from Genome Analyses.</title>
        <authorList>
            <person name="Imhoff J.F."/>
            <person name="Rahn T."/>
            <person name="Kunzel S."/>
            <person name="Keller A."/>
            <person name="Neulinger S.C."/>
        </authorList>
    </citation>
    <scope>NUCLEOTIDE SEQUENCE</scope>
    <source>
        <strain evidence="2">LMG 28126</strain>
    </source>
</reference>
<dbReference type="EMBL" id="NHSD01000229">
    <property type="protein sequence ID" value="MBK5927297.1"/>
    <property type="molecule type" value="Genomic_DNA"/>
</dbReference>
<protein>
    <submittedName>
        <fullName evidence="2">Dihydrodipicolinate reductase</fullName>
    </submittedName>
</protein>
<evidence type="ECO:0000256" key="1">
    <source>
        <dbReference type="SAM" id="SignalP"/>
    </source>
</evidence>
<keyword evidence="1" id="KW-0732">Signal</keyword>
<evidence type="ECO:0000313" key="3">
    <source>
        <dbReference type="Proteomes" id="UP000706333"/>
    </source>
</evidence>
<accession>A0A934TLF1</accession>
<comment type="caution">
    <text evidence="2">The sequence shown here is derived from an EMBL/GenBank/DDBJ whole genome shotgun (WGS) entry which is preliminary data.</text>
</comment>
<organism evidence="2 3">
    <name type="scientific">Rhodobaculum claviforme</name>
    <dbReference type="NCBI Taxonomy" id="1549854"/>
    <lineage>
        <taxon>Bacteria</taxon>
        <taxon>Pseudomonadati</taxon>
        <taxon>Pseudomonadota</taxon>
        <taxon>Alphaproteobacteria</taxon>
        <taxon>Rhodobacterales</taxon>
        <taxon>Paracoccaceae</taxon>
        <taxon>Rhodobaculum</taxon>
    </lineage>
</organism>
<dbReference type="RefSeq" id="WP_201157061.1">
    <property type="nucleotide sequence ID" value="NZ_NHSD01000229.1"/>
</dbReference>
<dbReference type="AlphaFoldDB" id="A0A934TLF1"/>